<dbReference type="Pfam" id="PF10027">
    <property type="entry name" value="DUF2269"/>
    <property type="match status" value="1"/>
</dbReference>
<gene>
    <name evidence="2" type="ORF">F7731_15035</name>
</gene>
<feature type="transmembrane region" description="Helical" evidence="1">
    <location>
        <begin position="59"/>
        <end position="77"/>
    </location>
</feature>
<comment type="caution">
    <text evidence="2">The sequence shown here is derived from an EMBL/GenBank/DDBJ whole genome shotgun (WGS) entry which is preliminary data.</text>
</comment>
<keyword evidence="1" id="KW-1133">Transmembrane helix</keyword>
<feature type="transmembrane region" description="Helical" evidence="1">
    <location>
        <begin position="12"/>
        <end position="39"/>
    </location>
</feature>
<evidence type="ECO:0000256" key="1">
    <source>
        <dbReference type="SAM" id="Phobius"/>
    </source>
</evidence>
<sequence>MKKLGPIGMRWLKIIHVLLVVLFFGGILSSVALNLHINFTNYDESYLGYKNIIIISDHIIRWGAIGTLLVGFIYGFFTNWGFFKHRWVGVKFILFIVQTIVGIFIVDKLMMSNMELLETQKELALSNPIFIKNHEIRQFAVYFQVAVTIFIFIISYLKPWKKKKLQQKLNA</sequence>
<dbReference type="OrthoDB" id="156858at2"/>
<name>A0A6L3V3C1_9BACI</name>
<dbReference type="InterPro" id="IPR018729">
    <property type="entry name" value="DUF2269_transmembrane"/>
</dbReference>
<evidence type="ECO:0000313" key="2">
    <source>
        <dbReference type="EMBL" id="KAB2334521.1"/>
    </source>
</evidence>
<accession>A0A6L3V3C1</accession>
<dbReference type="Proteomes" id="UP000481030">
    <property type="component" value="Unassembled WGS sequence"/>
</dbReference>
<keyword evidence="1" id="KW-0472">Membrane</keyword>
<dbReference type="EMBL" id="WBOS01000006">
    <property type="protein sequence ID" value="KAB2334521.1"/>
    <property type="molecule type" value="Genomic_DNA"/>
</dbReference>
<organism evidence="2 3">
    <name type="scientific">Cytobacillus depressus</name>
    <dbReference type="NCBI Taxonomy" id="1602942"/>
    <lineage>
        <taxon>Bacteria</taxon>
        <taxon>Bacillati</taxon>
        <taxon>Bacillota</taxon>
        <taxon>Bacilli</taxon>
        <taxon>Bacillales</taxon>
        <taxon>Bacillaceae</taxon>
        <taxon>Cytobacillus</taxon>
    </lineage>
</organism>
<keyword evidence="1" id="KW-0812">Transmembrane</keyword>
<feature type="transmembrane region" description="Helical" evidence="1">
    <location>
        <begin position="89"/>
        <end position="106"/>
    </location>
</feature>
<keyword evidence="3" id="KW-1185">Reference proteome</keyword>
<protein>
    <submittedName>
        <fullName evidence="2">DUF2269 family protein</fullName>
    </submittedName>
</protein>
<reference evidence="2 3" key="1">
    <citation type="journal article" date="2016" name="Antonie Van Leeuwenhoek">
        <title>Bacillus depressus sp. nov., isolated from soil of a sunflower field.</title>
        <authorList>
            <person name="Wei X."/>
            <person name="Xin D."/>
            <person name="Xin Y."/>
            <person name="Zhang H."/>
            <person name="Wang T."/>
            <person name="Zhang J."/>
        </authorList>
    </citation>
    <scope>NUCLEOTIDE SEQUENCE [LARGE SCALE GENOMIC DNA]</scope>
    <source>
        <strain evidence="2 3">BZ1</strain>
    </source>
</reference>
<feature type="transmembrane region" description="Helical" evidence="1">
    <location>
        <begin position="139"/>
        <end position="157"/>
    </location>
</feature>
<dbReference type="AlphaFoldDB" id="A0A6L3V3C1"/>
<dbReference type="RefSeq" id="WP_151535597.1">
    <property type="nucleotide sequence ID" value="NZ_WBOS01000006.1"/>
</dbReference>
<evidence type="ECO:0000313" key="3">
    <source>
        <dbReference type="Proteomes" id="UP000481030"/>
    </source>
</evidence>
<proteinExistence type="predicted"/>